<name>A0A6J3LQP1_9PEZI</name>
<reference evidence="3" key="1">
    <citation type="submission" date="2020-01" db="EMBL/GenBank/DDBJ databases">
        <authorList>
            <consortium name="DOE Joint Genome Institute"/>
            <person name="Haridas S."/>
            <person name="Albert R."/>
            <person name="Binder M."/>
            <person name="Bloem J."/>
            <person name="Labutti K."/>
            <person name="Salamov A."/>
            <person name="Andreopoulos B."/>
            <person name="Baker S.E."/>
            <person name="Barry K."/>
            <person name="Bills G."/>
            <person name="Bluhm B.H."/>
            <person name="Cannon C."/>
            <person name="Castanera R."/>
            <person name="Culley D.E."/>
            <person name="Daum C."/>
            <person name="Ezra D."/>
            <person name="Gonzalez J.B."/>
            <person name="Henrissat B."/>
            <person name="Kuo A."/>
            <person name="Liang C."/>
            <person name="Lipzen A."/>
            <person name="Lutzoni F."/>
            <person name="Magnuson J."/>
            <person name="Mondo S."/>
            <person name="Nolan M."/>
            <person name="Ohm R."/>
            <person name="Pangilinan J."/>
            <person name="Park H.-J."/>
            <person name="Ramirez L."/>
            <person name="Alfaro M."/>
            <person name="Sun H."/>
            <person name="Tritt A."/>
            <person name="Yoshinaga Y."/>
            <person name="Zwiers L.-H."/>
            <person name="Turgeon B.G."/>
            <person name="Goodwin S.B."/>
            <person name="Spatafora J.W."/>
            <person name="Crous P.W."/>
            <person name="Grigoriev I.V."/>
        </authorList>
    </citation>
    <scope>NUCLEOTIDE SEQUENCE</scope>
    <source>
        <strain evidence="3">CBS 342.82</strain>
    </source>
</reference>
<organism evidence="3">
    <name type="scientific">Dissoconium aciculare CBS 342.82</name>
    <dbReference type="NCBI Taxonomy" id="1314786"/>
    <lineage>
        <taxon>Eukaryota</taxon>
        <taxon>Fungi</taxon>
        <taxon>Dikarya</taxon>
        <taxon>Ascomycota</taxon>
        <taxon>Pezizomycotina</taxon>
        <taxon>Dothideomycetes</taxon>
        <taxon>Dothideomycetidae</taxon>
        <taxon>Mycosphaerellales</taxon>
        <taxon>Dissoconiaceae</taxon>
        <taxon>Dissoconium</taxon>
    </lineage>
</organism>
<dbReference type="RefSeq" id="XP_033455196.1">
    <property type="nucleotide sequence ID" value="XM_033606018.1"/>
</dbReference>
<keyword evidence="2" id="KW-1185">Reference proteome</keyword>
<accession>A0A6J3LQP1</accession>
<dbReference type="OrthoDB" id="2544694at2759"/>
<dbReference type="PANTHER" id="PTHR37315:SF1">
    <property type="entry name" value="UPF0311 PROTEIN BLR7842"/>
    <property type="match status" value="1"/>
</dbReference>
<protein>
    <submittedName>
        <fullName evidence="3">Uncharacterized protein</fullName>
    </submittedName>
</protein>
<dbReference type="AlphaFoldDB" id="A0A6J3LQP1"/>
<dbReference type="PANTHER" id="PTHR37315">
    <property type="entry name" value="UPF0311 PROTEIN BLR7842"/>
    <property type="match status" value="1"/>
</dbReference>
<proteinExistence type="predicted"/>
<reference evidence="3" key="3">
    <citation type="submission" date="2025-08" db="UniProtKB">
        <authorList>
            <consortium name="RefSeq"/>
        </authorList>
    </citation>
    <scope>IDENTIFICATION</scope>
    <source>
        <strain evidence="3">CBS 342.82</strain>
    </source>
</reference>
<dbReference type="Gene3D" id="2.40.160.20">
    <property type="match status" value="1"/>
</dbReference>
<sequence length="163" mass="16767">MRFLAAFWTILAATASGHACAKPTGPPLTFLLSANVTAAPKFVVGPEALGTRVGLPIAGGTFAGPYLNGTFLPLGVDLGILTDDGKFYPNGVAYLNTTDGAIIVFRDQGYQADGAIYGSVSFETGYEKYKWLNTVVAISSAALTPSGSGSGVGLDIFIVGEIP</sequence>
<reference evidence="3" key="2">
    <citation type="submission" date="2020-04" db="EMBL/GenBank/DDBJ databases">
        <authorList>
            <consortium name="NCBI Genome Project"/>
        </authorList>
    </citation>
    <scope>NUCLEOTIDE SEQUENCE</scope>
    <source>
        <strain evidence="3">CBS 342.82</strain>
    </source>
</reference>
<evidence type="ECO:0000313" key="2">
    <source>
        <dbReference type="Proteomes" id="UP000504637"/>
    </source>
</evidence>
<gene>
    <name evidence="3" type="ORF">K489DRAFT_385113</name>
</gene>
<evidence type="ECO:0000313" key="3">
    <source>
        <dbReference type="RefSeq" id="XP_033455196.1"/>
    </source>
</evidence>
<evidence type="ECO:0000256" key="1">
    <source>
        <dbReference type="SAM" id="SignalP"/>
    </source>
</evidence>
<dbReference type="Pfam" id="PF11578">
    <property type="entry name" value="DUF3237"/>
    <property type="match status" value="1"/>
</dbReference>
<feature type="chain" id="PRO_5026686959" evidence="1">
    <location>
        <begin position="20"/>
        <end position="163"/>
    </location>
</feature>
<dbReference type="InterPro" id="IPR020915">
    <property type="entry name" value="UPF0311"/>
</dbReference>
<dbReference type="Proteomes" id="UP000504637">
    <property type="component" value="Unplaced"/>
</dbReference>
<feature type="signal peptide" evidence="1">
    <location>
        <begin position="1"/>
        <end position="19"/>
    </location>
</feature>
<keyword evidence="1" id="KW-0732">Signal</keyword>
<dbReference type="GeneID" id="54363818"/>